<gene>
    <name evidence="3" type="ORF">GCM10011390_44250</name>
</gene>
<keyword evidence="2" id="KW-0560">Oxidoreductase</keyword>
<keyword evidence="4" id="KW-1185">Reference proteome</keyword>
<dbReference type="GO" id="GO:0016491">
    <property type="term" value="F:oxidoreductase activity"/>
    <property type="evidence" value="ECO:0007669"/>
    <property type="project" value="UniProtKB-KW"/>
</dbReference>
<dbReference type="PANTHER" id="PTHR24321">
    <property type="entry name" value="DEHYDROGENASES, SHORT CHAIN"/>
    <property type="match status" value="1"/>
</dbReference>
<dbReference type="Gene3D" id="3.40.50.720">
    <property type="entry name" value="NAD(P)-binding Rossmann-like Domain"/>
    <property type="match status" value="1"/>
</dbReference>
<dbReference type="PRINTS" id="PR00080">
    <property type="entry name" value="SDRFAMILY"/>
</dbReference>
<dbReference type="InterPro" id="IPR036291">
    <property type="entry name" value="NAD(P)-bd_dom_sf"/>
</dbReference>
<sequence>MTPNKLNLDGQVAVVTGAARGIGRATVDLMRARGARIVASDISETVRELEGADVATLVGDVADEHVAKRTMALAMECFGRVDILVNNAGRTLNKSLLDTSLAEWEAVMATNARGAFVQSREAVRAMVASGRGGAIVSVVSVVAAVAMKDLSAYAASKGAITQLVKVIAAEYGSMGIRANAVAPGVVETDILQGIGVADSRVTLASFGGVHPIGRVAQADEIAEVIAFLASPAASFMTGALVMADGGYSAI</sequence>
<dbReference type="Pfam" id="PF13561">
    <property type="entry name" value="adh_short_C2"/>
    <property type="match status" value="1"/>
</dbReference>
<evidence type="ECO:0000313" key="3">
    <source>
        <dbReference type="EMBL" id="GGE20159.1"/>
    </source>
</evidence>
<dbReference type="AlphaFoldDB" id="A0A917EAV3"/>
<name>A0A917EAV3_9HYPH</name>
<dbReference type="PANTHER" id="PTHR24321:SF8">
    <property type="entry name" value="ESTRADIOL 17-BETA-DEHYDROGENASE 8-RELATED"/>
    <property type="match status" value="1"/>
</dbReference>
<reference evidence="3" key="2">
    <citation type="submission" date="2020-09" db="EMBL/GenBank/DDBJ databases">
        <authorList>
            <person name="Sun Q."/>
            <person name="Zhou Y."/>
        </authorList>
    </citation>
    <scope>NUCLEOTIDE SEQUENCE</scope>
    <source>
        <strain evidence="3">CGMCC 1.15367</strain>
    </source>
</reference>
<organism evidence="3 4">
    <name type="scientific">Aureimonas endophytica</name>
    <dbReference type="NCBI Taxonomy" id="2027858"/>
    <lineage>
        <taxon>Bacteria</taxon>
        <taxon>Pseudomonadati</taxon>
        <taxon>Pseudomonadota</taxon>
        <taxon>Alphaproteobacteria</taxon>
        <taxon>Hyphomicrobiales</taxon>
        <taxon>Aurantimonadaceae</taxon>
        <taxon>Aureimonas</taxon>
    </lineage>
</organism>
<evidence type="ECO:0000256" key="2">
    <source>
        <dbReference type="ARBA" id="ARBA00023002"/>
    </source>
</evidence>
<proteinExistence type="inferred from homology"/>
<dbReference type="EMBL" id="BMIQ01000009">
    <property type="protein sequence ID" value="GGE20159.1"/>
    <property type="molecule type" value="Genomic_DNA"/>
</dbReference>
<evidence type="ECO:0000256" key="1">
    <source>
        <dbReference type="ARBA" id="ARBA00006484"/>
    </source>
</evidence>
<dbReference type="CDD" id="cd05233">
    <property type="entry name" value="SDR_c"/>
    <property type="match status" value="1"/>
</dbReference>
<dbReference type="SUPFAM" id="SSF51735">
    <property type="entry name" value="NAD(P)-binding Rossmann-fold domains"/>
    <property type="match status" value="1"/>
</dbReference>
<dbReference type="InterPro" id="IPR020904">
    <property type="entry name" value="Sc_DH/Rdtase_CS"/>
</dbReference>
<protein>
    <submittedName>
        <fullName evidence="3">Short-chain dehydrogenase</fullName>
    </submittedName>
</protein>
<dbReference type="PRINTS" id="PR00081">
    <property type="entry name" value="GDHRDH"/>
</dbReference>
<comment type="similarity">
    <text evidence="1">Belongs to the short-chain dehydrogenases/reductases (SDR) family.</text>
</comment>
<evidence type="ECO:0000313" key="4">
    <source>
        <dbReference type="Proteomes" id="UP000644699"/>
    </source>
</evidence>
<reference evidence="3" key="1">
    <citation type="journal article" date="2014" name="Int. J. Syst. Evol. Microbiol.">
        <title>Complete genome sequence of Corynebacterium casei LMG S-19264T (=DSM 44701T), isolated from a smear-ripened cheese.</title>
        <authorList>
            <consortium name="US DOE Joint Genome Institute (JGI-PGF)"/>
            <person name="Walter F."/>
            <person name="Albersmeier A."/>
            <person name="Kalinowski J."/>
            <person name="Ruckert C."/>
        </authorList>
    </citation>
    <scope>NUCLEOTIDE SEQUENCE</scope>
    <source>
        <strain evidence="3">CGMCC 1.15367</strain>
    </source>
</reference>
<dbReference type="FunFam" id="3.40.50.720:FF:000084">
    <property type="entry name" value="Short-chain dehydrogenase reductase"/>
    <property type="match status" value="1"/>
</dbReference>
<accession>A0A917EAV3</accession>
<dbReference type="RefSeq" id="WP_188912411.1">
    <property type="nucleotide sequence ID" value="NZ_BMIQ01000009.1"/>
</dbReference>
<comment type="caution">
    <text evidence="3">The sequence shown here is derived from an EMBL/GenBank/DDBJ whole genome shotgun (WGS) entry which is preliminary data.</text>
</comment>
<dbReference type="InterPro" id="IPR002347">
    <property type="entry name" value="SDR_fam"/>
</dbReference>
<dbReference type="PROSITE" id="PS00061">
    <property type="entry name" value="ADH_SHORT"/>
    <property type="match status" value="1"/>
</dbReference>
<dbReference type="Proteomes" id="UP000644699">
    <property type="component" value="Unassembled WGS sequence"/>
</dbReference>